<dbReference type="PANTHER" id="PTHR40111:SF1">
    <property type="entry name" value="CEPHALOSPORIN-C DEACETYLASE"/>
    <property type="match status" value="1"/>
</dbReference>
<accession>A0A927F5J5</accession>
<feature type="domain" description="Acetyl xylan esterase" evidence="3">
    <location>
        <begin position="130"/>
        <end position="424"/>
    </location>
</feature>
<dbReference type="Proteomes" id="UP000622317">
    <property type="component" value="Unassembled WGS sequence"/>
</dbReference>
<dbReference type="SUPFAM" id="SSF53474">
    <property type="entry name" value="alpha/beta-Hydrolases"/>
    <property type="match status" value="1"/>
</dbReference>
<dbReference type="GO" id="GO:0052689">
    <property type="term" value="F:carboxylic ester hydrolase activity"/>
    <property type="evidence" value="ECO:0007669"/>
    <property type="project" value="TreeGrafter"/>
</dbReference>
<dbReference type="InterPro" id="IPR008391">
    <property type="entry name" value="AXE1_dom"/>
</dbReference>
<dbReference type="PANTHER" id="PTHR40111">
    <property type="entry name" value="CEPHALOSPORIN-C DEACETYLASE"/>
    <property type="match status" value="1"/>
</dbReference>
<evidence type="ECO:0000256" key="1">
    <source>
        <dbReference type="PIRSR" id="PIRSR639069-1"/>
    </source>
</evidence>
<feature type="active site" description="Nucleophile" evidence="1">
    <location>
        <position position="303"/>
    </location>
</feature>
<dbReference type="EMBL" id="JACYFG010000006">
    <property type="protein sequence ID" value="MBD5778567.1"/>
    <property type="molecule type" value="Genomic_DNA"/>
</dbReference>
<dbReference type="AlphaFoldDB" id="A0A927F5J5"/>
<dbReference type="RefSeq" id="WP_191615703.1">
    <property type="nucleotide sequence ID" value="NZ_JACYFG010000006.1"/>
</dbReference>
<keyword evidence="2" id="KW-0732">Signal</keyword>
<reference evidence="4" key="1">
    <citation type="submission" date="2020-09" db="EMBL/GenBank/DDBJ databases">
        <title>Pelagicoccus enzymogenes sp. nov. with an EPS production, isolated from marine sediment.</title>
        <authorList>
            <person name="Feng X."/>
        </authorList>
    </citation>
    <scope>NUCLEOTIDE SEQUENCE</scope>
    <source>
        <strain evidence="4">NFK12</strain>
    </source>
</reference>
<evidence type="ECO:0000313" key="5">
    <source>
        <dbReference type="Proteomes" id="UP000622317"/>
    </source>
</evidence>
<comment type="caution">
    <text evidence="4">The sequence shown here is derived from an EMBL/GenBank/DDBJ whole genome shotgun (WGS) entry which is preliminary data.</text>
</comment>
<evidence type="ECO:0000259" key="3">
    <source>
        <dbReference type="Pfam" id="PF05448"/>
    </source>
</evidence>
<sequence>MKHALNTLLFACLSLAFIAKAQAENPTFLQIPELTVAPDRADWTYAVGDPISFTVSLNAHGNPLNDVELSYRVGPEFYEGNSQTATLSDGRFTFQADPLDQPGFLRCIATVTIDGKSYSAKATAAFSPEKIRPTQTEPADFDSFWNGQLESLKKIDLRPLKTPYSELNTPGANVYKVRYQSWGKLNGEAPFYGVLTEPNKEGKFPAVLQVPGAGVRSYSGNVELAEAGFIAFQIGIHSIPIDLEGDVYPNLRYAGLHNYWAYNLNDREEYYFRRVFLGCVKALDVLTSHPNWDGETLIVYGGSQGGFLSIVTAALDKRVTGLVANYPAYCDVTGTLHDRAGGWPKMFNYERYRHEDMIATTAYYDGVNFAKRLTVPGSFAFGYNDTVCPPTSMYSAYNVITAPKDLTIQVDMGHGPSDAFRDETFQRILRIAGQK</sequence>
<feature type="chain" id="PRO_5037174341" evidence="2">
    <location>
        <begin position="24"/>
        <end position="435"/>
    </location>
</feature>
<proteinExistence type="predicted"/>
<feature type="signal peptide" evidence="2">
    <location>
        <begin position="1"/>
        <end position="23"/>
    </location>
</feature>
<keyword evidence="5" id="KW-1185">Reference proteome</keyword>
<organism evidence="4 5">
    <name type="scientific">Pelagicoccus enzymogenes</name>
    <dbReference type="NCBI Taxonomy" id="2773457"/>
    <lineage>
        <taxon>Bacteria</taxon>
        <taxon>Pseudomonadati</taxon>
        <taxon>Verrucomicrobiota</taxon>
        <taxon>Opitutia</taxon>
        <taxon>Puniceicoccales</taxon>
        <taxon>Pelagicoccaceae</taxon>
        <taxon>Pelagicoccus</taxon>
    </lineage>
</organism>
<dbReference type="InterPro" id="IPR039069">
    <property type="entry name" value="CE7"/>
</dbReference>
<feature type="active site" description="Charge relay system" evidence="1">
    <location>
        <position position="414"/>
    </location>
</feature>
<gene>
    <name evidence="4" type="ORF">IEN85_03625</name>
</gene>
<evidence type="ECO:0000313" key="4">
    <source>
        <dbReference type="EMBL" id="MBD5778567.1"/>
    </source>
</evidence>
<dbReference type="GO" id="GO:0005976">
    <property type="term" value="P:polysaccharide metabolic process"/>
    <property type="evidence" value="ECO:0007669"/>
    <property type="project" value="TreeGrafter"/>
</dbReference>
<dbReference type="Gene3D" id="3.40.50.1820">
    <property type="entry name" value="alpha/beta hydrolase"/>
    <property type="match status" value="1"/>
</dbReference>
<evidence type="ECO:0000256" key="2">
    <source>
        <dbReference type="SAM" id="SignalP"/>
    </source>
</evidence>
<feature type="active site" description="Charge relay system" evidence="1">
    <location>
        <position position="385"/>
    </location>
</feature>
<protein>
    <submittedName>
        <fullName evidence="4">Acetylxylan esterase</fullName>
    </submittedName>
</protein>
<dbReference type="InterPro" id="IPR029058">
    <property type="entry name" value="AB_hydrolase_fold"/>
</dbReference>
<name>A0A927F5J5_9BACT</name>
<dbReference type="Pfam" id="PF05448">
    <property type="entry name" value="AXE1"/>
    <property type="match status" value="1"/>
</dbReference>